<evidence type="ECO:0000256" key="1">
    <source>
        <dbReference type="ARBA" id="ARBA00001947"/>
    </source>
</evidence>
<evidence type="ECO:0000256" key="3">
    <source>
        <dbReference type="ARBA" id="ARBA00022801"/>
    </source>
</evidence>
<keyword evidence="2" id="KW-0479">Metal-binding</keyword>
<comment type="caution">
    <text evidence="6">The sequence shown here is derived from an EMBL/GenBank/DDBJ whole genome shotgun (WGS) entry which is preliminary data.</text>
</comment>
<evidence type="ECO:0000256" key="4">
    <source>
        <dbReference type="ARBA" id="ARBA00022833"/>
    </source>
</evidence>
<dbReference type="GO" id="GO:0016787">
    <property type="term" value="F:hydrolase activity"/>
    <property type="evidence" value="ECO:0007669"/>
    <property type="project" value="UniProtKB-KW"/>
</dbReference>
<comment type="cofactor">
    <cofactor evidence="1">
        <name>Zn(2+)</name>
        <dbReference type="ChEBI" id="CHEBI:29105"/>
    </cofactor>
</comment>
<evidence type="ECO:0000259" key="5">
    <source>
        <dbReference type="SMART" id="SM00849"/>
    </source>
</evidence>
<proteinExistence type="predicted"/>
<dbReference type="InterPro" id="IPR001279">
    <property type="entry name" value="Metallo-B-lactamas"/>
</dbReference>
<dbReference type="PANTHER" id="PTHR46233">
    <property type="entry name" value="HYDROXYACYLGLUTATHIONE HYDROLASE GLOC"/>
    <property type="match status" value="1"/>
</dbReference>
<evidence type="ECO:0000313" key="6">
    <source>
        <dbReference type="EMBL" id="MCZ7407375.1"/>
    </source>
</evidence>
<dbReference type="Proteomes" id="UP001141458">
    <property type="component" value="Unassembled WGS sequence"/>
</dbReference>
<keyword evidence="4" id="KW-0862">Zinc</keyword>
<dbReference type="EMBL" id="JANDZV010000002">
    <property type="protein sequence ID" value="MCZ7407375.1"/>
    <property type="molecule type" value="Genomic_DNA"/>
</dbReference>
<dbReference type="Pfam" id="PF00753">
    <property type="entry name" value="Lactamase_B"/>
    <property type="match status" value="1"/>
</dbReference>
<reference evidence="6" key="1">
    <citation type="submission" date="2022-07" db="EMBL/GenBank/DDBJ databases">
        <title>Parvimonas micra travels from the subgingival sulcus of the human oral cavity to the colorectal adenocarcinoma.</title>
        <authorList>
            <person name="Conde-Perez K."/>
            <person name="Buetas E."/>
            <person name="Aja-Macaya P."/>
            <person name="Martin-De Arribas E."/>
            <person name="Iglesias-Corras I."/>
            <person name="Trigo-Tasende N."/>
            <person name="Nasser-Ali M."/>
            <person name="Estevez L.S."/>
            <person name="Rumbo-Feal S."/>
            <person name="Otero-Alen B."/>
            <person name="Noguera J.F."/>
            <person name="Concha A."/>
            <person name="Pardinas-Lopez S."/>
            <person name="Carda-Dieguez M."/>
            <person name="Gomez-Randulfe I."/>
            <person name="Martinez-Lago N."/>
            <person name="Ladra S."/>
            <person name="Aparicio L.A."/>
            <person name="Bou G."/>
            <person name="Mira A."/>
            <person name="Vallejo J.A."/>
            <person name="Poza M."/>
        </authorList>
    </citation>
    <scope>NUCLEOTIDE SEQUENCE</scope>
    <source>
        <strain evidence="6">PM79KC-AC-4</strain>
    </source>
</reference>
<protein>
    <submittedName>
        <fullName evidence="6">MBL fold metallo-hydrolase</fullName>
    </submittedName>
</protein>
<organism evidence="6 7">
    <name type="scientific">Parvimonas micra</name>
    <dbReference type="NCBI Taxonomy" id="33033"/>
    <lineage>
        <taxon>Bacteria</taxon>
        <taxon>Bacillati</taxon>
        <taxon>Bacillota</taxon>
        <taxon>Tissierellia</taxon>
        <taxon>Tissierellales</taxon>
        <taxon>Peptoniphilaceae</taxon>
        <taxon>Parvimonas</taxon>
    </lineage>
</organism>
<sequence>MHIYNVFSGLIVREKIMGVIYFFDRHFKRYLLKGTKALNPSDTGIFPNGISCVREADVNMWFYTKDGNTIAFDSGHMNFPNVNLEFEKININPDNIKHVFLTHVDVDHAGGIDKNGKNIFPNAQVYIGENDEQYLTGQLYRIKKLGFLKLNIGVSLSPGYKLIQDGQVFDIEGIKIIAIHIPGHTIGHMCYIVDGKILISGDCLAINKKGGYPFFDFFTQFPEMNKKSLIKLKEKVKRYNIEAVCTGHSGYRKFDDNTFAHIGETADFGRKNHFDEDAPDDCMKY</sequence>
<dbReference type="Gene3D" id="3.60.15.10">
    <property type="entry name" value="Ribonuclease Z/Hydroxyacylglutathione hydrolase-like"/>
    <property type="match status" value="1"/>
</dbReference>
<dbReference type="InterPro" id="IPR051453">
    <property type="entry name" value="MBL_Glyoxalase_II"/>
</dbReference>
<feature type="domain" description="Metallo-beta-lactamase" evidence="5">
    <location>
        <begin position="57"/>
        <end position="248"/>
    </location>
</feature>
<dbReference type="PANTHER" id="PTHR46233:SF3">
    <property type="entry name" value="HYDROXYACYLGLUTATHIONE HYDROLASE GLOC"/>
    <property type="match status" value="1"/>
</dbReference>
<dbReference type="InterPro" id="IPR036866">
    <property type="entry name" value="RibonucZ/Hydroxyglut_hydro"/>
</dbReference>
<gene>
    <name evidence="6" type="ORF">NND69_03225</name>
</gene>
<dbReference type="GO" id="GO:0046872">
    <property type="term" value="F:metal ion binding"/>
    <property type="evidence" value="ECO:0007669"/>
    <property type="project" value="UniProtKB-KW"/>
</dbReference>
<evidence type="ECO:0000256" key="2">
    <source>
        <dbReference type="ARBA" id="ARBA00022723"/>
    </source>
</evidence>
<dbReference type="RefSeq" id="WP_269720653.1">
    <property type="nucleotide sequence ID" value="NZ_CP101408.1"/>
</dbReference>
<dbReference type="SUPFAM" id="SSF56281">
    <property type="entry name" value="Metallo-hydrolase/oxidoreductase"/>
    <property type="match status" value="1"/>
</dbReference>
<dbReference type="AlphaFoldDB" id="A0A9X3H9S0"/>
<accession>A0A9X3H9S0</accession>
<evidence type="ECO:0000313" key="7">
    <source>
        <dbReference type="Proteomes" id="UP001141458"/>
    </source>
</evidence>
<keyword evidence="3" id="KW-0378">Hydrolase</keyword>
<name>A0A9X3H9S0_9FIRM</name>
<dbReference type="SMART" id="SM00849">
    <property type="entry name" value="Lactamase_B"/>
    <property type="match status" value="1"/>
</dbReference>